<reference evidence="1 2" key="1">
    <citation type="submission" date="2020-02" db="EMBL/GenBank/DDBJ databases">
        <title>Whole-genome analyses of novel actinobacteria.</title>
        <authorList>
            <person name="Sahin N."/>
            <person name="Tokatli A."/>
        </authorList>
    </citation>
    <scope>NUCLEOTIDE SEQUENCE [LARGE SCALE GENOMIC DNA]</scope>
    <source>
        <strain evidence="1 2">YC419</strain>
    </source>
</reference>
<dbReference type="InterPro" id="IPR023214">
    <property type="entry name" value="HAD_sf"/>
</dbReference>
<dbReference type="Gene3D" id="3.40.50.1000">
    <property type="entry name" value="HAD superfamily/HAD-like"/>
    <property type="match status" value="1"/>
</dbReference>
<protein>
    <submittedName>
        <fullName evidence="1">Hydrolase</fullName>
    </submittedName>
</protein>
<dbReference type="Proteomes" id="UP001518140">
    <property type="component" value="Unassembled WGS sequence"/>
</dbReference>
<sequence>MNRPLAPGTSREALAPLLRDVRAVVFDTDGVITDSARVHAAAWKAAFDAYLRAHPPEDP</sequence>
<dbReference type="SUPFAM" id="SSF56784">
    <property type="entry name" value="HAD-like"/>
    <property type="match status" value="1"/>
</dbReference>
<feature type="non-terminal residue" evidence="1">
    <location>
        <position position="59"/>
    </location>
</feature>
<evidence type="ECO:0000313" key="2">
    <source>
        <dbReference type="Proteomes" id="UP001518140"/>
    </source>
</evidence>
<comment type="caution">
    <text evidence="1">The sequence shown here is derived from an EMBL/GenBank/DDBJ whole genome shotgun (WGS) entry which is preliminary data.</text>
</comment>
<organism evidence="1 2">
    <name type="scientific">Streptomyces ureilyticus</name>
    <dbReference type="NCBI Taxonomy" id="1775131"/>
    <lineage>
        <taxon>Bacteria</taxon>
        <taxon>Bacillati</taxon>
        <taxon>Actinomycetota</taxon>
        <taxon>Actinomycetes</taxon>
        <taxon>Kitasatosporales</taxon>
        <taxon>Streptomycetaceae</taxon>
        <taxon>Streptomyces</taxon>
    </lineage>
</organism>
<gene>
    <name evidence="1" type="ORF">G6048_48470</name>
</gene>
<dbReference type="Gene3D" id="1.10.150.240">
    <property type="entry name" value="Putative phosphatase, domain 2"/>
    <property type="match status" value="1"/>
</dbReference>
<name>A0ABX0E8E5_9ACTN</name>
<keyword evidence="1" id="KW-0378">Hydrolase</keyword>
<keyword evidence="2" id="KW-1185">Reference proteome</keyword>
<accession>A0ABX0E8E5</accession>
<dbReference type="EMBL" id="JAAKZX010000518">
    <property type="protein sequence ID" value="NGO49554.1"/>
    <property type="molecule type" value="Genomic_DNA"/>
</dbReference>
<dbReference type="GO" id="GO:0016787">
    <property type="term" value="F:hydrolase activity"/>
    <property type="evidence" value="ECO:0007669"/>
    <property type="project" value="UniProtKB-KW"/>
</dbReference>
<proteinExistence type="predicted"/>
<evidence type="ECO:0000313" key="1">
    <source>
        <dbReference type="EMBL" id="NGO49554.1"/>
    </source>
</evidence>
<dbReference type="InterPro" id="IPR036412">
    <property type="entry name" value="HAD-like_sf"/>
</dbReference>
<dbReference type="InterPro" id="IPR023198">
    <property type="entry name" value="PGP-like_dom2"/>
</dbReference>